<evidence type="ECO:0000313" key="1">
    <source>
        <dbReference type="EMBL" id="TMW13691.1"/>
    </source>
</evidence>
<dbReference type="SUPFAM" id="SSF143744">
    <property type="entry name" value="GlcG-like"/>
    <property type="match status" value="1"/>
</dbReference>
<dbReference type="RefSeq" id="WP_138771732.1">
    <property type="nucleotide sequence ID" value="NZ_JBHSSX010000059.1"/>
</dbReference>
<dbReference type="InterPro" id="IPR038084">
    <property type="entry name" value="PduO/GlcC-like_sf"/>
</dbReference>
<dbReference type="Pfam" id="PF03928">
    <property type="entry name" value="HbpS-like"/>
    <property type="match status" value="1"/>
</dbReference>
<dbReference type="InterPro" id="IPR052517">
    <property type="entry name" value="GlcG_carb_metab_protein"/>
</dbReference>
<organism evidence="1 2">
    <name type="scientific">Alloalcanivorax gelatiniphagus</name>
    <dbReference type="NCBI Taxonomy" id="1194167"/>
    <lineage>
        <taxon>Bacteria</taxon>
        <taxon>Pseudomonadati</taxon>
        <taxon>Pseudomonadota</taxon>
        <taxon>Gammaproteobacteria</taxon>
        <taxon>Oceanospirillales</taxon>
        <taxon>Alcanivoracaceae</taxon>
        <taxon>Alloalcanivorax</taxon>
    </lineage>
</organism>
<evidence type="ECO:0000313" key="2">
    <source>
        <dbReference type="Proteomes" id="UP000739180"/>
    </source>
</evidence>
<name>A0ABY2XNV6_9GAMM</name>
<protein>
    <submittedName>
        <fullName evidence="1">Heme-binding protein</fullName>
    </submittedName>
</protein>
<dbReference type="Proteomes" id="UP000739180">
    <property type="component" value="Unassembled WGS sequence"/>
</dbReference>
<reference evidence="1 2" key="1">
    <citation type="submission" date="2019-05" db="EMBL/GenBank/DDBJ databases">
        <title>Genome of Alcanivorax gelatiniphagus, an oil degrading marine bacteria.</title>
        <authorList>
            <person name="Kwon K.K."/>
        </authorList>
    </citation>
    <scope>NUCLEOTIDE SEQUENCE [LARGE SCALE GENOMIC DNA]</scope>
    <source>
        <strain evidence="1 2">MEBiC 08158</strain>
    </source>
</reference>
<dbReference type="PANTHER" id="PTHR34309:SF10">
    <property type="entry name" value="SLR1406 PROTEIN"/>
    <property type="match status" value="1"/>
</dbReference>
<dbReference type="InterPro" id="IPR005624">
    <property type="entry name" value="PduO/GlcC-like"/>
</dbReference>
<keyword evidence="2" id="KW-1185">Reference proteome</keyword>
<dbReference type="EMBL" id="VCQT01000022">
    <property type="protein sequence ID" value="TMW13691.1"/>
    <property type="molecule type" value="Genomic_DNA"/>
</dbReference>
<accession>A0ABY2XNV6</accession>
<proteinExistence type="predicted"/>
<dbReference type="PANTHER" id="PTHR34309">
    <property type="entry name" value="SLR1406 PROTEIN"/>
    <property type="match status" value="1"/>
</dbReference>
<dbReference type="Gene3D" id="3.30.450.150">
    <property type="entry name" value="Haem-degrading domain"/>
    <property type="match status" value="1"/>
</dbReference>
<comment type="caution">
    <text evidence="1">The sequence shown here is derived from an EMBL/GenBank/DDBJ whole genome shotgun (WGS) entry which is preliminary data.</text>
</comment>
<gene>
    <name evidence="1" type="ORF">FGS76_06060</name>
</gene>
<sequence length="144" mass="14929">MTLSLTLAQADAIARAALEERRRLDLQPMSVVVLDTGGHLITARRDDGAGYLRFEIAHGKAWGALGMGFGTRELAERADWMPAFLNAIAATSGGRVIPSPGGVLILDDQGRTTGALGLSGDTGDNDERCALGALATAGWGARPG</sequence>